<organism evidence="3 4">
    <name type="scientific">Aphanomyces invadans</name>
    <dbReference type="NCBI Taxonomy" id="157072"/>
    <lineage>
        <taxon>Eukaryota</taxon>
        <taxon>Sar</taxon>
        <taxon>Stramenopiles</taxon>
        <taxon>Oomycota</taxon>
        <taxon>Saprolegniomycetes</taxon>
        <taxon>Saprolegniales</taxon>
        <taxon>Verrucalvaceae</taxon>
        <taxon>Aphanomyces</taxon>
    </lineage>
</organism>
<feature type="repeat" description="RCC1" evidence="2">
    <location>
        <begin position="199"/>
        <end position="250"/>
    </location>
</feature>
<keyword evidence="4" id="KW-1185">Reference proteome</keyword>
<dbReference type="PROSITE" id="PS50012">
    <property type="entry name" value="RCC1_3"/>
    <property type="match status" value="3"/>
</dbReference>
<dbReference type="Proteomes" id="UP000285060">
    <property type="component" value="Unassembled WGS sequence"/>
</dbReference>
<dbReference type="EMBL" id="QUSY01000032">
    <property type="protein sequence ID" value="RHY34359.1"/>
    <property type="molecule type" value="Genomic_DNA"/>
</dbReference>
<dbReference type="PRINTS" id="PR00633">
    <property type="entry name" value="RCCNDNSATION"/>
</dbReference>
<keyword evidence="1" id="KW-0677">Repeat</keyword>
<proteinExistence type="predicted"/>
<accession>A0A418B848</accession>
<evidence type="ECO:0000256" key="2">
    <source>
        <dbReference type="PROSITE-ProRule" id="PRU00235"/>
    </source>
</evidence>
<dbReference type="AlphaFoldDB" id="A0A418B848"/>
<dbReference type="PANTHER" id="PTHR22870:SF408">
    <property type="entry name" value="OS09G0560450 PROTEIN"/>
    <property type="match status" value="1"/>
</dbReference>
<dbReference type="InterPro" id="IPR051210">
    <property type="entry name" value="Ub_ligase/GEF_domain"/>
</dbReference>
<evidence type="ECO:0000313" key="3">
    <source>
        <dbReference type="EMBL" id="RHY34359.1"/>
    </source>
</evidence>
<sequence>MLARAVRGRFVKHLSTSAKQSHYQGKMLFCSLSSDVIHVAFVWGDGTAGQLGRGPVEKSGVARKYTELSPQPIDAFSSLKANVTRLSLGTTHSAAGLGDRTKQVDVPTWVEHLKDVHIVDVSCAVHHTAALDKEGRLFTWGYGGTSMSDSALGLGPSEGKNVALPTLVETFIDDVRNRGVRLQAVDCGDSHTVALSADGEIWTWGRGDNGRLGNGELISLDYPEPVEFFDSMTCTAIAAGRSFSLALRDDGRVYGWGKNNRTFGASHELGDNSRRSVDFQLGLEGGVLDINNAMERIPIEIRGFEGPRRRAFVSSAT</sequence>
<dbReference type="VEuPathDB" id="FungiDB:H310_13245"/>
<evidence type="ECO:0000313" key="4">
    <source>
        <dbReference type="Proteomes" id="UP000285060"/>
    </source>
</evidence>
<dbReference type="InterPro" id="IPR009091">
    <property type="entry name" value="RCC1/BLIP-II"/>
</dbReference>
<evidence type="ECO:0000256" key="1">
    <source>
        <dbReference type="ARBA" id="ARBA00022737"/>
    </source>
</evidence>
<dbReference type="Gene3D" id="2.130.10.30">
    <property type="entry name" value="Regulator of chromosome condensation 1/beta-lactamase-inhibitor protein II"/>
    <property type="match status" value="2"/>
</dbReference>
<gene>
    <name evidence="3" type="ORF">DYB32_001007</name>
</gene>
<dbReference type="Pfam" id="PF00415">
    <property type="entry name" value="RCC1"/>
    <property type="match status" value="4"/>
</dbReference>
<dbReference type="SUPFAM" id="SSF50985">
    <property type="entry name" value="RCC1/BLIP-II"/>
    <property type="match status" value="1"/>
</dbReference>
<protein>
    <submittedName>
        <fullName evidence="3">Uncharacterized protein</fullName>
    </submittedName>
</protein>
<feature type="repeat" description="RCC1" evidence="2">
    <location>
        <begin position="38"/>
        <end position="99"/>
    </location>
</feature>
<name>A0A418B848_9STRA</name>
<dbReference type="InterPro" id="IPR000408">
    <property type="entry name" value="Reg_chr_condens"/>
</dbReference>
<reference evidence="3 4" key="1">
    <citation type="submission" date="2018-08" db="EMBL/GenBank/DDBJ databases">
        <title>Aphanomyces genome sequencing and annotation.</title>
        <authorList>
            <person name="Minardi D."/>
            <person name="Oidtmann B."/>
            <person name="Van Der Giezen M."/>
            <person name="Studholme D.J."/>
        </authorList>
    </citation>
    <scope>NUCLEOTIDE SEQUENCE [LARGE SCALE GENOMIC DNA]</scope>
    <source>
        <strain evidence="3 4">NJM0002</strain>
    </source>
</reference>
<comment type="caution">
    <text evidence="3">The sequence shown here is derived from an EMBL/GenBank/DDBJ whole genome shotgun (WGS) entry which is preliminary data.</text>
</comment>
<dbReference type="PANTHER" id="PTHR22870">
    <property type="entry name" value="REGULATOR OF CHROMOSOME CONDENSATION"/>
    <property type="match status" value="1"/>
</dbReference>
<feature type="repeat" description="RCC1" evidence="2">
    <location>
        <begin position="135"/>
        <end position="198"/>
    </location>
</feature>